<evidence type="ECO:0000313" key="2">
    <source>
        <dbReference type="Proteomes" id="UP000249661"/>
    </source>
</evidence>
<dbReference type="EMBL" id="KZ825018">
    <property type="protein sequence ID" value="RAH64196.1"/>
    <property type="molecule type" value="Genomic_DNA"/>
</dbReference>
<proteinExistence type="predicted"/>
<name>A0ACD1GRX0_9EURO</name>
<gene>
    <name evidence="1" type="ORF">BO66DRAFT_444211</name>
</gene>
<sequence>MVSPMYTLYVGTFIQLPRTSSPDGRHELAITRGALWVSAADGKIKGFDWSVASESDLQTLLKRHGWVLAGAGSRSCVRVQLVRAREELNEFFFPGFVASW</sequence>
<dbReference type="Proteomes" id="UP000249661">
    <property type="component" value="Unassembled WGS sequence"/>
</dbReference>
<protein>
    <submittedName>
        <fullName evidence="1">Uncharacterized protein</fullName>
    </submittedName>
</protein>
<reference evidence="1" key="1">
    <citation type="submission" date="2018-02" db="EMBL/GenBank/DDBJ databases">
        <title>The genomes of Aspergillus section Nigri reveals drivers in fungal speciation.</title>
        <authorList>
            <consortium name="DOE Joint Genome Institute"/>
            <person name="Vesth T.C."/>
            <person name="Nybo J."/>
            <person name="Theobald S."/>
            <person name="Brandl J."/>
            <person name="Frisvad J.C."/>
            <person name="Nielsen K.F."/>
            <person name="Lyhne E.K."/>
            <person name="Kogle M.E."/>
            <person name="Kuo A."/>
            <person name="Riley R."/>
            <person name="Clum A."/>
            <person name="Nolan M."/>
            <person name="Lipzen A."/>
            <person name="Salamov A."/>
            <person name="Henrissat B."/>
            <person name="Wiebenga A."/>
            <person name="De vries R.P."/>
            <person name="Grigoriev I.V."/>
            <person name="Mortensen U.H."/>
            <person name="Andersen M.R."/>
            <person name="Baker S.E."/>
        </authorList>
    </citation>
    <scope>NUCLEOTIDE SEQUENCE</scope>
    <source>
        <strain evidence="1">CBS 121060</strain>
    </source>
</reference>
<keyword evidence="2" id="KW-1185">Reference proteome</keyword>
<organism evidence="1 2">
    <name type="scientific">Aspergillus aculeatinus CBS 121060</name>
    <dbReference type="NCBI Taxonomy" id="1448322"/>
    <lineage>
        <taxon>Eukaryota</taxon>
        <taxon>Fungi</taxon>
        <taxon>Dikarya</taxon>
        <taxon>Ascomycota</taxon>
        <taxon>Pezizomycotina</taxon>
        <taxon>Eurotiomycetes</taxon>
        <taxon>Eurotiomycetidae</taxon>
        <taxon>Eurotiales</taxon>
        <taxon>Aspergillaceae</taxon>
        <taxon>Aspergillus</taxon>
        <taxon>Aspergillus subgen. Circumdati</taxon>
    </lineage>
</organism>
<accession>A0ACD1GRX0</accession>
<evidence type="ECO:0000313" key="1">
    <source>
        <dbReference type="EMBL" id="RAH64196.1"/>
    </source>
</evidence>